<feature type="domain" description="Histidine kinase/HSP90-like ATPase" evidence="6">
    <location>
        <begin position="307"/>
        <end position="391"/>
    </location>
</feature>
<reference evidence="8 9" key="1">
    <citation type="submission" date="2023-03" db="EMBL/GenBank/DDBJ databases">
        <title>YIM 133296 draft genome.</title>
        <authorList>
            <person name="Xiong L."/>
        </authorList>
    </citation>
    <scope>NUCLEOTIDE SEQUENCE [LARGE SCALE GENOMIC DNA]</scope>
    <source>
        <strain evidence="8 9">YIM 133296</strain>
    </source>
</reference>
<feature type="transmembrane region" description="Helical" evidence="5">
    <location>
        <begin position="66"/>
        <end position="85"/>
    </location>
</feature>
<dbReference type="Gene3D" id="3.30.565.10">
    <property type="entry name" value="Histidine kinase-like ATPase, C-terminal domain"/>
    <property type="match status" value="1"/>
</dbReference>
<feature type="transmembrane region" description="Helical" evidence="5">
    <location>
        <begin position="123"/>
        <end position="153"/>
    </location>
</feature>
<feature type="transmembrane region" description="Helical" evidence="5">
    <location>
        <begin position="97"/>
        <end position="116"/>
    </location>
</feature>
<dbReference type="PANTHER" id="PTHR24421:SF63">
    <property type="entry name" value="SENSOR HISTIDINE KINASE DESK"/>
    <property type="match status" value="1"/>
</dbReference>
<evidence type="ECO:0000256" key="3">
    <source>
        <dbReference type="ARBA" id="ARBA00023012"/>
    </source>
</evidence>
<proteinExistence type="predicted"/>
<evidence type="ECO:0000256" key="2">
    <source>
        <dbReference type="ARBA" id="ARBA00022777"/>
    </source>
</evidence>
<keyword evidence="2 8" id="KW-0418">Kinase</keyword>
<keyword evidence="5" id="KW-1133">Transmembrane helix</keyword>
<dbReference type="Pfam" id="PF02518">
    <property type="entry name" value="HATPase_c"/>
    <property type="match status" value="1"/>
</dbReference>
<dbReference type="RefSeq" id="WP_277192583.1">
    <property type="nucleotide sequence ID" value="NZ_JAROAV010000033.1"/>
</dbReference>
<keyword evidence="9" id="KW-1185">Reference proteome</keyword>
<evidence type="ECO:0000259" key="7">
    <source>
        <dbReference type="Pfam" id="PF07730"/>
    </source>
</evidence>
<dbReference type="CDD" id="cd16917">
    <property type="entry name" value="HATPase_UhpB-NarQ-NarX-like"/>
    <property type="match status" value="1"/>
</dbReference>
<dbReference type="EMBL" id="JAROAV010000033">
    <property type="protein sequence ID" value="MDF8265264.1"/>
    <property type="molecule type" value="Genomic_DNA"/>
</dbReference>
<evidence type="ECO:0000259" key="6">
    <source>
        <dbReference type="Pfam" id="PF02518"/>
    </source>
</evidence>
<dbReference type="PANTHER" id="PTHR24421">
    <property type="entry name" value="NITRATE/NITRITE SENSOR PROTEIN NARX-RELATED"/>
    <property type="match status" value="1"/>
</dbReference>
<evidence type="ECO:0000313" key="8">
    <source>
        <dbReference type="EMBL" id="MDF8265264.1"/>
    </source>
</evidence>
<comment type="caution">
    <text evidence="8">The sequence shown here is derived from an EMBL/GenBank/DDBJ whole genome shotgun (WGS) entry which is preliminary data.</text>
</comment>
<dbReference type="InterPro" id="IPR003594">
    <property type="entry name" value="HATPase_dom"/>
</dbReference>
<dbReference type="GO" id="GO:0016301">
    <property type="term" value="F:kinase activity"/>
    <property type="evidence" value="ECO:0007669"/>
    <property type="project" value="UniProtKB-KW"/>
</dbReference>
<keyword evidence="1" id="KW-0808">Transferase</keyword>
<dbReference type="SUPFAM" id="SSF55874">
    <property type="entry name" value="ATPase domain of HSP90 chaperone/DNA topoisomerase II/histidine kinase"/>
    <property type="match status" value="1"/>
</dbReference>
<organism evidence="8 9">
    <name type="scientific">Luteipulveratus flavus</name>
    <dbReference type="NCBI Taxonomy" id="3031728"/>
    <lineage>
        <taxon>Bacteria</taxon>
        <taxon>Bacillati</taxon>
        <taxon>Actinomycetota</taxon>
        <taxon>Actinomycetes</taxon>
        <taxon>Micrococcales</taxon>
        <taxon>Dermacoccaceae</taxon>
        <taxon>Luteipulveratus</taxon>
    </lineage>
</organism>
<gene>
    <name evidence="8" type="ORF">P4R38_13490</name>
</gene>
<name>A0ABT6C8K9_9MICO</name>
<accession>A0ABT6C8K9</accession>
<dbReference type="InterPro" id="IPR050482">
    <property type="entry name" value="Sensor_HK_TwoCompSys"/>
</dbReference>
<evidence type="ECO:0000256" key="1">
    <source>
        <dbReference type="ARBA" id="ARBA00022679"/>
    </source>
</evidence>
<sequence length="396" mass="41671">MDPGRPPTDAVARVVPPARFTERRDVSVLPAPMLRWARDGVGPWPVLPWLVISAIAPVSDTLARRSVLGALILLVHVAGFFVTVLPAGRGESVRRVVGVPVVVALAALTVAAAGAWGDDWRTLLVLVAIEAGTGLDVGTAPVLVAAVTAAAVLSSGLGGGDWGTAWILGLNCFLAGIAAYLVYWLFTAVHELSRTREELASAAVSRERLRFARDLHDVLGHTLSIVVVKAEAVRRIALRDPEAAAAHASDIEAIGRSALAEVRDTVGGYRRTTWQEEVTSAHVALAAAGVALDVRGHTDDLDPAVADVLVWVLREATTNVVRHAQASRCSVAVCRTDDAVTMTVADDGRGSADGDGHGLTGARERASSARGTLRTTSDFNGFRVEVTLPADRAETR</sequence>
<feature type="transmembrane region" description="Helical" evidence="5">
    <location>
        <begin position="165"/>
        <end position="186"/>
    </location>
</feature>
<evidence type="ECO:0000256" key="4">
    <source>
        <dbReference type="SAM" id="MobiDB-lite"/>
    </source>
</evidence>
<feature type="region of interest" description="Disordered" evidence="4">
    <location>
        <begin position="346"/>
        <end position="371"/>
    </location>
</feature>
<protein>
    <submittedName>
        <fullName evidence="8">Sensor histidine kinase</fullName>
    </submittedName>
</protein>
<dbReference type="Proteomes" id="UP001528912">
    <property type="component" value="Unassembled WGS sequence"/>
</dbReference>
<keyword evidence="5" id="KW-0472">Membrane</keyword>
<evidence type="ECO:0000313" key="9">
    <source>
        <dbReference type="Proteomes" id="UP001528912"/>
    </source>
</evidence>
<dbReference type="Gene3D" id="1.20.5.1930">
    <property type="match status" value="1"/>
</dbReference>
<feature type="compositionally biased region" description="Basic and acidic residues" evidence="4">
    <location>
        <begin position="346"/>
        <end position="367"/>
    </location>
</feature>
<dbReference type="InterPro" id="IPR036890">
    <property type="entry name" value="HATPase_C_sf"/>
</dbReference>
<evidence type="ECO:0000256" key="5">
    <source>
        <dbReference type="SAM" id="Phobius"/>
    </source>
</evidence>
<keyword evidence="3" id="KW-0902">Two-component regulatory system</keyword>
<dbReference type="Pfam" id="PF07730">
    <property type="entry name" value="HisKA_3"/>
    <property type="match status" value="1"/>
</dbReference>
<keyword evidence="5" id="KW-0812">Transmembrane</keyword>
<dbReference type="InterPro" id="IPR011712">
    <property type="entry name" value="Sig_transdc_His_kin_sub3_dim/P"/>
</dbReference>
<feature type="domain" description="Signal transduction histidine kinase subgroup 3 dimerisation and phosphoacceptor" evidence="7">
    <location>
        <begin position="207"/>
        <end position="271"/>
    </location>
</feature>